<dbReference type="AlphaFoldDB" id="A0A7R8UT88"/>
<dbReference type="EMBL" id="LR899012">
    <property type="protein sequence ID" value="CAD7086634.1"/>
    <property type="molecule type" value="Genomic_DNA"/>
</dbReference>
<accession>A0A7R8UT88</accession>
<evidence type="ECO:0000313" key="3">
    <source>
        <dbReference type="Proteomes" id="UP000594454"/>
    </source>
</evidence>
<evidence type="ECO:0000313" key="2">
    <source>
        <dbReference type="EMBL" id="CAD7086634.1"/>
    </source>
</evidence>
<name>A0A7R8UT88_HERIL</name>
<protein>
    <submittedName>
        <fullName evidence="2">Uncharacterized protein</fullName>
    </submittedName>
</protein>
<proteinExistence type="predicted"/>
<evidence type="ECO:0000256" key="1">
    <source>
        <dbReference type="SAM" id="MobiDB-lite"/>
    </source>
</evidence>
<organism evidence="2 3">
    <name type="scientific">Hermetia illucens</name>
    <name type="common">Black soldier fly</name>
    <dbReference type="NCBI Taxonomy" id="343691"/>
    <lineage>
        <taxon>Eukaryota</taxon>
        <taxon>Metazoa</taxon>
        <taxon>Ecdysozoa</taxon>
        <taxon>Arthropoda</taxon>
        <taxon>Hexapoda</taxon>
        <taxon>Insecta</taxon>
        <taxon>Pterygota</taxon>
        <taxon>Neoptera</taxon>
        <taxon>Endopterygota</taxon>
        <taxon>Diptera</taxon>
        <taxon>Brachycera</taxon>
        <taxon>Stratiomyomorpha</taxon>
        <taxon>Stratiomyidae</taxon>
        <taxon>Hermetiinae</taxon>
        <taxon>Hermetia</taxon>
    </lineage>
</organism>
<feature type="region of interest" description="Disordered" evidence="1">
    <location>
        <begin position="1"/>
        <end position="26"/>
    </location>
</feature>
<dbReference type="InParanoid" id="A0A7R8UT88"/>
<dbReference type="Proteomes" id="UP000594454">
    <property type="component" value="Chromosome 4"/>
</dbReference>
<keyword evidence="3" id="KW-1185">Reference proteome</keyword>
<gene>
    <name evidence="2" type="ORF">HERILL_LOCUS9392</name>
</gene>
<sequence>MQVLHPNKMHRTLHTQGSSEDPDAKGYNLIINEADLEYDQTLIDYMGIDDSKAHPPADPQEPDIYADFSVTLNPDYPDVHF</sequence>
<reference evidence="2 3" key="1">
    <citation type="submission" date="2020-11" db="EMBL/GenBank/DDBJ databases">
        <authorList>
            <person name="Wallbank WR R."/>
            <person name="Pardo Diaz C."/>
            <person name="Kozak K."/>
            <person name="Martin S."/>
            <person name="Jiggins C."/>
            <person name="Moest M."/>
            <person name="Warren A I."/>
            <person name="Generalovic N T."/>
            <person name="Byers J.R.P. K."/>
            <person name="Montejo-Kovacevich G."/>
            <person name="Yen C E."/>
        </authorList>
    </citation>
    <scope>NUCLEOTIDE SEQUENCE [LARGE SCALE GENOMIC DNA]</scope>
</reference>